<evidence type="ECO:0000313" key="1">
    <source>
        <dbReference type="EMBL" id="REL28405.1"/>
    </source>
</evidence>
<proteinExistence type="predicted"/>
<organism evidence="1 2">
    <name type="scientific">Thalassotalea euphylliae</name>
    <dbReference type="NCBI Taxonomy" id="1655234"/>
    <lineage>
        <taxon>Bacteria</taxon>
        <taxon>Pseudomonadati</taxon>
        <taxon>Pseudomonadota</taxon>
        <taxon>Gammaproteobacteria</taxon>
        <taxon>Alteromonadales</taxon>
        <taxon>Colwelliaceae</taxon>
        <taxon>Thalassotalea</taxon>
    </lineage>
</organism>
<sequence length="129" mass="14500">MNEAVTNSDEACVERLSYLFSTLDHTELQGTKTIGLLEQLADGNIDAYTQIKELLLSDPNELNKLLLAAKQHDADNPESQIFQEISSVLIDIDPSFGEKIRQFEEKYSMSKSLETSYLLSLSGSKIQRE</sequence>
<evidence type="ECO:0000313" key="2">
    <source>
        <dbReference type="Proteomes" id="UP000256478"/>
    </source>
</evidence>
<dbReference type="AlphaFoldDB" id="A0A3E0TWN5"/>
<dbReference type="RefSeq" id="WP_116009441.1">
    <property type="nucleotide sequence ID" value="NZ_QUOU01000001.1"/>
</dbReference>
<accession>A0A3E0TWN5</accession>
<dbReference type="Proteomes" id="UP000256478">
    <property type="component" value="Unassembled WGS sequence"/>
</dbReference>
<reference evidence="1 2" key="1">
    <citation type="submission" date="2018-08" db="EMBL/GenBank/DDBJ databases">
        <title>Thalassotalea euphylliae genome.</title>
        <authorList>
            <person name="Summers S."/>
            <person name="Rice S.A."/>
            <person name="Freckelton M.L."/>
            <person name="Nedved B.T."/>
            <person name="Hadfield M.G."/>
        </authorList>
    </citation>
    <scope>NUCLEOTIDE SEQUENCE [LARGE SCALE GENOMIC DNA]</scope>
    <source>
        <strain evidence="1 2">H1</strain>
    </source>
</reference>
<protein>
    <submittedName>
        <fullName evidence="1">Uncharacterized protein</fullName>
    </submittedName>
</protein>
<name>A0A3E0TWN5_9GAMM</name>
<dbReference type="EMBL" id="QUOU01000001">
    <property type="protein sequence ID" value="REL28405.1"/>
    <property type="molecule type" value="Genomic_DNA"/>
</dbReference>
<gene>
    <name evidence="1" type="ORF">DXX93_18775</name>
</gene>
<comment type="caution">
    <text evidence="1">The sequence shown here is derived from an EMBL/GenBank/DDBJ whole genome shotgun (WGS) entry which is preliminary data.</text>
</comment>
<dbReference type="OrthoDB" id="6303222at2"/>